<gene>
    <name evidence="5" type="ORF">BD626DRAFT_126679</name>
</gene>
<evidence type="ECO:0000259" key="4">
    <source>
        <dbReference type="PROSITE" id="PS50882"/>
    </source>
</evidence>
<dbReference type="SUPFAM" id="SSF54928">
    <property type="entry name" value="RNA-binding domain, RBD"/>
    <property type="match status" value="1"/>
</dbReference>
<dbReference type="InterPro" id="IPR000504">
    <property type="entry name" value="RRM_dom"/>
</dbReference>
<organism evidence="5 6">
    <name type="scientific">Schizophyllum amplum</name>
    <dbReference type="NCBI Taxonomy" id="97359"/>
    <lineage>
        <taxon>Eukaryota</taxon>
        <taxon>Fungi</taxon>
        <taxon>Dikarya</taxon>
        <taxon>Basidiomycota</taxon>
        <taxon>Agaricomycotina</taxon>
        <taxon>Agaricomycetes</taxon>
        <taxon>Agaricomycetidae</taxon>
        <taxon>Agaricales</taxon>
        <taxon>Schizophyllaceae</taxon>
        <taxon>Schizophyllum</taxon>
    </lineage>
</organism>
<name>A0A550C705_9AGAR</name>
<dbReference type="GO" id="GO:0000398">
    <property type="term" value="P:mRNA splicing, via spliceosome"/>
    <property type="evidence" value="ECO:0007669"/>
    <property type="project" value="TreeGrafter"/>
</dbReference>
<feature type="compositionally biased region" description="Polar residues" evidence="2">
    <location>
        <begin position="619"/>
        <end position="630"/>
    </location>
</feature>
<feature type="region of interest" description="Disordered" evidence="2">
    <location>
        <begin position="246"/>
        <end position="346"/>
    </location>
</feature>
<dbReference type="InterPro" id="IPR045168">
    <property type="entry name" value="YTH_prot"/>
</dbReference>
<feature type="region of interest" description="Disordered" evidence="2">
    <location>
        <begin position="725"/>
        <end position="766"/>
    </location>
</feature>
<dbReference type="GO" id="GO:1990247">
    <property type="term" value="F:N6-methyladenosine-containing RNA reader activity"/>
    <property type="evidence" value="ECO:0007669"/>
    <property type="project" value="TreeGrafter"/>
</dbReference>
<feature type="compositionally biased region" description="Low complexity" evidence="2">
    <location>
        <begin position="473"/>
        <end position="482"/>
    </location>
</feature>
<feature type="compositionally biased region" description="Polar residues" evidence="2">
    <location>
        <begin position="123"/>
        <end position="140"/>
    </location>
</feature>
<dbReference type="InterPro" id="IPR057720">
    <property type="entry name" value="RRM_YTH1"/>
</dbReference>
<comment type="caution">
    <text evidence="5">The sequence shown here is derived from an EMBL/GenBank/DDBJ whole genome shotgun (WGS) entry which is preliminary data.</text>
</comment>
<feature type="region of interest" description="Disordered" evidence="2">
    <location>
        <begin position="123"/>
        <end position="173"/>
    </location>
</feature>
<dbReference type="Pfam" id="PF25701">
    <property type="entry name" value="RRM_YTH1"/>
    <property type="match status" value="1"/>
</dbReference>
<dbReference type="GO" id="GO:0005654">
    <property type="term" value="C:nucleoplasm"/>
    <property type="evidence" value="ECO:0007669"/>
    <property type="project" value="TreeGrafter"/>
</dbReference>
<accession>A0A550C705</accession>
<dbReference type="Gene3D" id="3.10.590.10">
    <property type="entry name" value="ph1033 like domains"/>
    <property type="match status" value="2"/>
</dbReference>
<dbReference type="PANTHER" id="PTHR12357:SF3">
    <property type="entry name" value="YTH DOMAIN-CONTAINING PROTEIN 1"/>
    <property type="match status" value="1"/>
</dbReference>
<evidence type="ECO:0000256" key="2">
    <source>
        <dbReference type="SAM" id="MobiDB-lite"/>
    </source>
</evidence>
<dbReference type="InterPro" id="IPR007275">
    <property type="entry name" value="YTH_domain"/>
</dbReference>
<feature type="compositionally biased region" description="Basic and acidic residues" evidence="2">
    <location>
        <begin position="734"/>
        <end position="746"/>
    </location>
</feature>
<reference evidence="5 6" key="1">
    <citation type="journal article" date="2019" name="New Phytol.">
        <title>Comparative genomics reveals unique wood-decay strategies and fruiting body development in the Schizophyllaceae.</title>
        <authorList>
            <person name="Almasi E."/>
            <person name="Sahu N."/>
            <person name="Krizsan K."/>
            <person name="Balint B."/>
            <person name="Kovacs G.M."/>
            <person name="Kiss B."/>
            <person name="Cseklye J."/>
            <person name="Drula E."/>
            <person name="Henrissat B."/>
            <person name="Nagy I."/>
            <person name="Chovatia M."/>
            <person name="Adam C."/>
            <person name="LaButti K."/>
            <person name="Lipzen A."/>
            <person name="Riley R."/>
            <person name="Grigoriev I.V."/>
            <person name="Nagy L.G."/>
        </authorList>
    </citation>
    <scope>NUCLEOTIDE SEQUENCE [LARGE SCALE GENOMIC DNA]</scope>
    <source>
        <strain evidence="5 6">NL-1724</strain>
    </source>
</reference>
<feature type="compositionally biased region" description="Low complexity" evidence="2">
    <location>
        <begin position="271"/>
        <end position="318"/>
    </location>
</feature>
<feature type="compositionally biased region" description="Basic residues" evidence="2">
    <location>
        <begin position="847"/>
        <end position="857"/>
    </location>
</feature>
<dbReference type="PANTHER" id="PTHR12357">
    <property type="entry name" value="YTH YT521-B HOMOLOGY DOMAIN-CONTAINING"/>
    <property type="match status" value="1"/>
</dbReference>
<keyword evidence="1" id="KW-0694">RNA-binding</keyword>
<feature type="compositionally biased region" description="Polar residues" evidence="2">
    <location>
        <begin position="49"/>
        <end position="61"/>
    </location>
</feature>
<dbReference type="GO" id="GO:0003729">
    <property type="term" value="F:mRNA binding"/>
    <property type="evidence" value="ECO:0007669"/>
    <property type="project" value="TreeGrafter"/>
</dbReference>
<dbReference type="GO" id="GO:0000381">
    <property type="term" value="P:regulation of alternative mRNA splicing, via spliceosome"/>
    <property type="evidence" value="ECO:0007669"/>
    <property type="project" value="TreeGrafter"/>
</dbReference>
<dbReference type="AlphaFoldDB" id="A0A550C705"/>
<feature type="compositionally biased region" description="Polar residues" evidence="2">
    <location>
        <begin position="483"/>
        <end position="502"/>
    </location>
</feature>
<feature type="domain" description="YTH" evidence="4">
    <location>
        <begin position="539"/>
        <end position="821"/>
    </location>
</feature>
<proteinExistence type="predicted"/>
<evidence type="ECO:0000313" key="6">
    <source>
        <dbReference type="Proteomes" id="UP000320762"/>
    </source>
</evidence>
<feature type="region of interest" description="Disordered" evidence="2">
    <location>
        <begin position="1"/>
        <end position="67"/>
    </location>
</feature>
<evidence type="ECO:0000313" key="5">
    <source>
        <dbReference type="EMBL" id="TRM60578.1"/>
    </source>
</evidence>
<dbReference type="CDD" id="cd21134">
    <property type="entry name" value="YTH"/>
    <property type="match status" value="1"/>
</dbReference>
<dbReference type="PROSITE" id="PS50102">
    <property type="entry name" value="RRM"/>
    <property type="match status" value="1"/>
</dbReference>
<feature type="domain" description="RRM" evidence="3">
    <location>
        <begin position="354"/>
        <end position="428"/>
    </location>
</feature>
<dbReference type="EMBL" id="VDMD01000021">
    <property type="protein sequence ID" value="TRM60578.1"/>
    <property type="molecule type" value="Genomic_DNA"/>
</dbReference>
<dbReference type="OrthoDB" id="6103986at2759"/>
<feature type="compositionally biased region" description="Polar residues" evidence="2">
    <location>
        <begin position="638"/>
        <end position="651"/>
    </location>
</feature>
<dbReference type="Pfam" id="PF04146">
    <property type="entry name" value="YTH"/>
    <property type="match status" value="1"/>
</dbReference>
<feature type="region of interest" description="Disordered" evidence="2">
    <location>
        <begin position="847"/>
        <end position="876"/>
    </location>
</feature>
<sequence>MAPDSGRLPPLGHSRRPQPPPPPSQRSQRPDAGQVGVVGPHPPFGSHSYGPTSSSPYNQGSGFAGQYTLAPQPQMSQQSMSLVHSTPAPYFPGYGLPPDSSLMPQNIHANYPMMQHHGNMYTYQRQSPPESAQGTHTQYSGAGPSQVYSPQVNASPPPLSPSHSGSPTYSASGQFHSLRYSTLSNAQYGYPPPSFPASPNIYQSPPYNPGYPTYSPSGDTEAQQQGTWWFLPHAASSYDSGQPPYQYTMGYPPASLPTHDSDTPPYTQRHTPAPVLSSPSPLPLPTASSSSTVRSPASSNAVGSVSSPLALSASSHQSPKPESASGSSAYRFGSERAPVRRSYHPNPPAHRSEWVMWVGNVPSDATHEELWRFFNVPYRSGDNTTTGVMSIFPISRSNCAFVNYSGQGPLEDSIKRFNGKQLRPADARCPALVCRVRKVDDDLKAGVGAQRGMGMHTKWIRDQKGKLKAGPPSVTSATSTTSEDVPTTPSSASGDAITGMSNLSISSDEHTTAGLKGHSSSSGSYASTNSSLLTSHFPKRYFILKSLTQYDLDLSVETGVWATQKHNEGILDQAFRTSKDVYLIFGVNKSGEFYGYARMSGPVKGERKVSWASRAGDFSPTSSLPTTSRHATGEEGSAPSTLKSPVSNFLSPASGRMVDQSPQPLGEATRSPIIRVPHPVQSAPPEFGPRGQLSVSKHPIERHTHEEQTSPEFALDENAPKRAVRGPVSATTDPHMRPSGEREHSEPVMPSAISTPLRGDDNGREESWGESFKVEWQCTTRLPFFRTRHLRNPWNHDREVKVSRDGTELEPIVGQRLLDEWEQLANSTSPPPGMPTLPRRMLRHRRHNPQRHPSVRPRPHESLAVGRRGAHDHDIRRSLKSISQPFTIPHKRIALITGINCIWVSIS</sequence>
<evidence type="ECO:0000256" key="1">
    <source>
        <dbReference type="PROSITE-ProRule" id="PRU00176"/>
    </source>
</evidence>
<feature type="region of interest" description="Disordered" evidence="2">
    <location>
        <begin position="612"/>
        <end position="670"/>
    </location>
</feature>
<dbReference type="STRING" id="97359.A0A550C705"/>
<evidence type="ECO:0000259" key="3">
    <source>
        <dbReference type="PROSITE" id="PS50102"/>
    </source>
</evidence>
<protein>
    <submittedName>
        <fullName evidence="5">YT521-B-like domain-containing protein</fullName>
    </submittedName>
</protein>
<dbReference type="InterPro" id="IPR035979">
    <property type="entry name" value="RBD_domain_sf"/>
</dbReference>
<feature type="region of interest" description="Disordered" evidence="2">
    <location>
        <begin position="462"/>
        <end position="502"/>
    </location>
</feature>
<dbReference type="Proteomes" id="UP000320762">
    <property type="component" value="Unassembled WGS sequence"/>
</dbReference>
<keyword evidence="6" id="KW-1185">Reference proteome</keyword>
<dbReference type="PROSITE" id="PS50882">
    <property type="entry name" value="YTH"/>
    <property type="match status" value="1"/>
</dbReference>